<organism evidence="2 3">
    <name type="scientific">Pedobacter steynii</name>
    <dbReference type="NCBI Taxonomy" id="430522"/>
    <lineage>
        <taxon>Bacteria</taxon>
        <taxon>Pseudomonadati</taxon>
        <taxon>Bacteroidota</taxon>
        <taxon>Sphingobacteriia</taxon>
        <taxon>Sphingobacteriales</taxon>
        <taxon>Sphingobacteriaceae</taxon>
        <taxon>Pedobacter</taxon>
    </lineage>
</organism>
<dbReference type="Proteomes" id="UP000183200">
    <property type="component" value="Unassembled WGS sequence"/>
</dbReference>
<reference evidence="3" key="1">
    <citation type="submission" date="2016-10" db="EMBL/GenBank/DDBJ databases">
        <authorList>
            <person name="Varghese N."/>
            <person name="Submissions S."/>
        </authorList>
    </citation>
    <scope>NUCLEOTIDE SEQUENCE [LARGE SCALE GENOMIC DNA]</scope>
    <source>
        <strain evidence="3">DSM 19110</strain>
    </source>
</reference>
<evidence type="ECO:0000313" key="2">
    <source>
        <dbReference type="EMBL" id="SDL60374.1"/>
    </source>
</evidence>
<dbReference type="EMBL" id="FNGY01000001">
    <property type="protein sequence ID" value="SDL60374.1"/>
    <property type="molecule type" value="Genomic_DNA"/>
</dbReference>
<keyword evidence="3" id="KW-1185">Reference proteome</keyword>
<evidence type="ECO:0000313" key="3">
    <source>
        <dbReference type="Proteomes" id="UP000183200"/>
    </source>
</evidence>
<feature type="chain" id="PRO_5010292437" evidence="1">
    <location>
        <begin position="21"/>
        <end position="86"/>
    </location>
</feature>
<dbReference type="AlphaFoldDB" id="A0A1G9LES4"/>
<sequence length="86" mass="9861">MKKLLLLLGLVVCIQVHSYAQTEKIEEIPINLSSNSILNTGYPFDINFLIKVDITDNTASIAFFYPVQPNKNKTNYGYKSWLRYTS</sequence>
<proteinExistence type="predicted"/>
<name>A0A1G9LES4_9SPHI</name>
<evidence type="ECO:0000256" key="1">
    <source>
        <dbReference type="SAM" id="SignalP"/>
    </source>
</evidence>
<protein>
    <submittedName>
        <fullName evidence="2">Uncharacterized protein</fullName>
    </submittedName>
</protein>
<accession>A0A1G9LES4</accession>
<gene>
    <name evidence="2" type="ORF">SAMN05421820_101864</name>
</gene>
<feature type="signal peptide" evidence="1">
    <location>
        <begin position="1"/>
        <end position="20"/>
    </location>
</feature>
<dbReference type="RefSeq" id="WP_074604848.1">
    <property type="nucleotide sequence ID" value="NZ_FNGY01000001.1"/>
</dbReference>
<keyword evidence="1" id="KW-0732">Signal</keyword>